<comment type="caution">
    <text evidence="4">The sequence shown here is derived from an EMBL/GenBank/DDBJ whole genome shotgun (WGS) entry which is preliminary data.</text>
</comment>
<evidence type="ECO:0000313" key="5">
    <source>
        <dbReference type="Proteomes" id="UP000059074"/>
    </source>
</evidence>
<dbReference type="AlphaFoldDB" id="A0A109BC10"/>
<dbReference type="Gene3D" id="2.40.170.20">
    <property type="entry name" value="TonB-dependent receptor, beta-barrel domain"/>
    <property type="match status" value="1"/>
</dbReference>
<dbReference type="STRING" id="121290.APY04_2657"/>
<reference evidence="4 5" key="1">
    <citation type="submission" date="2015-10" db="EMBL/GenBank/DDBJ databases">
        <title>Transcriptomic analysis of a linuron degrading triple-species bacterial consortium.</title>
        <authorList>
            <person name="Albers P."/>
        </authorList>
    </citation>
    <scope>NUCLEOTIDE SEQUENCE [LARGE SCALE GENOMIC DNA]</scope>
    <source>
        <strain evidence="4 5">WDL6</strain>
    </source>
</reference>
<dbReference type="GO" id="GO:0009279">
    <property type="term" value="C:cell outer membrane"/>
    <property type="evidence" value="ECO:0007669"/>
    <property type="project" value="UniProtKB-SubCell"/>
</dbReference>
<organism evidence="4 5">
    <name type="scientific">Hyphomicrobium sulfonivorans</name>
    <dbReference type="NCBI Taxonomy" id="121290"/>
    <lineage>
        <taxon>Bacteria</taxon>
        <taxon>Pseudomonadati</taxon>
        <taxon>Pseudomonadota</taxon>
        <taxon>Alphaproteobacteria</taxon>
        <taxon>Hyphomicrobiales</taxon>
        <taxon>Hyphomicrobiaceae</taxon>
        <taxon>Hyphomicrobium</taxon>
    </lineage>
</organism>
<dbReference type="InterPro" id="IPR036942">
    <property type="entry name" value="Beta-barrel_TonB_sf"/>
</dbReference>
<keyword evidence="5" id="KW-1185">Reference proteome</keyword>
<name>A0A109BC10_HYPSL</name>
<protein>
    <submittedName>
        <fullName evidence="4">Uncharacterized protein</fullName>
    </submittedName>
</protein>
<evidence type="ECO:0000256" key="3">
    <source>
        <dbReference type="ARBA" id="ARBA00023237"/>
    </source>
</evidence>
<comment type="subcellular location">
    <subcellularLocation>
        <location evidence="1">Cell outer membrane</location>
    </subcellularLocation>
</comment>
<keyword evidence="2" id="KW-0472">Membrane</keyword>
<proteinExistence type="predicted"/>
<dbReference type="Proteomes" id="UP000059074">
    <property type="component" value="Unassembled WGS sequence"/>
</dbReference>
<evidence type="ECO:0000313" key="4">
    <source>
        <dbReference type="EMBL" id="KWT65810.1"/>
    </source>
</evidence>
<dbReference type="RefSeq" id="WP_068463241.1">
    <property type="nucleotide sequence ID" value="NZ_LMTR01000075.1"/>
</dbReference>
<accession>A0A109BC10</accession>
<sequence>MFSRAIFNYTRANIERASFNGVEIAGGYDAGMVFVNGGFTYYTDIEFCASGVACVANSLVDDYAWRDASAVSRPHHPRK</sequence>
<evidence type="ECO:0000256" key="2">
    <source>
        <dbReference type="ARBA" id="ARBA00023136"/>
    </source>
</evidence>
<gene>
    <name evidence="4" type="ORF">APY04_2657</name>
</gene>
<keyword evidence="3" id="KW-0998">Cell outer membrane</keyword>
<dbReference type="PATRIC" id="fig|121290.4.peg.1971"/>
<evidence type="ECO:0000256" key="1">
    <source>
        <dbReference type="ARBA" id="ARBA00004442"/>
    </source>
</evidence>
<dbReference type="EMBL" id="LMTR01000075">
    <property type="protein sequence ID" value="KWT65810.1"/>
    <property type="molecule type" value="Genomic_DNA"/>
</dbReference>